<dbReference type="FunFam" id="1.20.120.160:FF:000010">
    <property type="entry name" value="Phosphorelay intermediate protein YPD1"/>
    <property type="match status" value="1"/>
</dbReference>
<dbReference type="GO" id="GO:0007234">
    <property type="term" value="P:osmosensory signaling via phosphorelay pathway"/>
    <property type="evidence" value="ECO:0007669"/>
    <property type="project" value="UniProtKB-ARBA"/>
</dbReference>
<gene>
    <name evidence="12" type="ORF">KABA2_07S08228</name>
</gene>
<evidence type="ECO:0000256" key="5">
    <source>
        <dbReference type="ARBA" id="ARBA00023012"/>
    </source>
</evidence>
<dbReference type="PROSITE" id="PS50894">
    <property type="entry name" value="HPT"/>
    <property type="match status" value="1"/>
</dbReference>
<evidence type="ECO:0000256" key="3">
    <source>
        <dbReference type="ARBA" id="ARBA00022490"/>
    </source>
</evidence>
<organism evidence="12 13">
    <name type="scientific">Maudiozyma barnettii</name>
    <dbReference type="NCBI Taxonomy" id="61262"/>
    <lineage>
        <taxon>Eukaryota</taxon>
        <taxon>Fungi</taxon>
        <taxon>Dikarya</taxon>
        <taxon>Ascomycota</taxon>
        <taxon>Saccharomycotina</taxon>
        <taxon>Saccharomycetes</taxon>
        <taxon>Saccharomycetales</taxon>
        <taxon>Saccharomycetaceae</taxon>
        <taxon>Maudiozyma</taxon>
    </lineage>
</organism>
<evidence type="ECO:0000313" key="12">
    <source>
        <dbReference type="EMBL" id="CAB4255954.1"/>
    </source>
</evidence>
<evidence type="ECO:0000256" key="6">
    <source>
        <dbReference type="ARBA" id="ARBA00023242"/>
    </source>
</evidence>
<dbReference type="GO" id="GO:0009927">
    <property type="term" value="F:histidine phosphotransfer kinase activity"/>
    <property type="evidence" value="ECO:0007669"/>
    <property type="project" value="InterPro"/>
</dbReference>
<keyword evidence="6" id="KW-0539">Nucleus</keyword>
<dbReference type="InterPro" id="IPR036641">
    <property type="entry name" value="HPT_dom_sf"/>
</dbReference>
<dbReference type="GO" id="GO:0005634">
    <property type="term" value="C:nucleus"/>
    <property type="evidence" value="ECO:0007669"/>
    <property type="project" value="UniProtKB-SubCell"/>
</dbReference>
<dbReference type="EMBL" id="CAEFZW010000007">
    <property type="protein sequence ID" value="CAB4255954.1"/>
    <property type="molecule type" value="Genomic_DNA"/>
</dbReference>
<evidence type="ECO:0000256" key="2">
    <source>
        <dbReference type="ARBA" id="ARBA00004496"/>
    </source>
</evidence>
<dbReference type="Proteomes" id="UP000644660">
    <property type="component" value="Unassembled WGS sequence"/>
</dbReference>
<feature type="region of interest" description="Disordered" evidence="10">
    <location>
        <begin position="106"/>
        <end position="129"/>
    </location>
</feature>
<dbReference type="GO" id="GO:0043424">
    <property type="term" value="F:protein histidine kinase binding"/>
    <property type="evidence" value="ECO:0007669"/>
    <property type="project" value="InterPro"/>
</dbReference>
<evidence type="ECO:0000256" key="10">
    <source>
        <dbReference type="SAM" id="MobiDB-lite"/>
    </source>
</evidence>
<comment type="similarity">
    <text evidence="7">Belongs to the YPD1 family.</text>
</comment>
<evidence type="ECO:0000259" key="11">
    <source>
        <dbReference type="PROSITE" id="PS50894"/>
    </source>
</evidence>
<accession>A0A8H2ZHN1</accession>
<dbReference type="GeneID" id="64859018"/>
<dbReference type="SMART" id="SM00073">
    <property type="entry name" value="HPT"/>
    <property type="match status" value="1"/>
</dbReference>
<keyword evidence="13" id="KW-1185">Reference proteome</keyword>
<comment type="subcellular location">
    <subcellularLocation>
        <location evidence="2">Cytoplasm</location>
    </subcellularLocation>
    <subcellularLocation>
        <location evidence="1">Nucleus</location>
    </subcellularLocation>
</comment>
<sequence length="168" mass="19075">MIEPMPVEIINWGILNEIISMDEDDPDFSKGLIIQFIDQAETTFGEMDEQLNNNKDLSELEKLGHFLKGSSAALGLQRIAWSCERIQNLGRKAEKSFPSKEQLLDTLPADTELTDSDKANYDKSNSGVPPTTDDDDLYLFLIKRALAQARLEFQVARRELSTYYNEVL</sequence>
<keyword evidence="4 9" id="KW-0597">Phosphoprotein</keyword>
<dbReference type="AlphaFoldDB" id="A0A8H2ZHN1"/>
<keyword evidence="3" id="KW-0963">Cytoplasm</keyword>
<evidence type="ECO:0000256" key="8">
    <source>
        <dbReference type="ARBA" id="ARBA00070513"/>
    </source>
</evidence>
<dbReference type="RefSeq" id="XP_041407798.1">
    <property type="nucleotide sequence ID" value="XM_041551864.1"/>
</dbReference>
<dbReference type="InterPro" id="IPR045871">
    <property type="entry name" value="AHP1-5/YPD1"/>
</dbReference>
<evidence type="ECO:0000256" key="1">
    <source>
        <dbReference type="ARBA" id="ARBA00004123"/>
    </source>
</evidence>
<evidence type="ECO:0000256" key="9">
    <source>
        <dbReference type="PROSITE-ProRule" id="PRU00110"/>
    </source>
</evidence>
<name>A0A8H2ZHN1_9SACH</name>
<dbReference type="PANTHER" id="PTHR28242:SF52">
    <property type="entry name" value="PHOSPHORELAY INTERMEDIATE PROTEIN YPD1"/>
    <property type="match status" value="1"/>
</dbReference>
<dbReference type="OrthoDB" id="1673781at2759"/>
<dbReference type="GO" id="GO:0005737">
    <property type="term" value="C:cytoplasm"/>
    <property type="evidence" value="ECO:0007669"/>
    <property type="project" value="UniProtKB-SubCell"/>
</dbReference>
<dbReference type="PANTHER" id="PTHR28242">
    <property type="entry name" value="PHOSPHORELAY INTERMEDIATE PROTEIN YPD1"/>
    <property type="match status" value="1"/>
</dbReference>
<dbReference type="CDD" id="cd00088">
    <property type="entry name" value="HPT"/>
    <property type="match status" value="1"/>
</dbReference>
<evidence type="ECO:0000313" key="13">
    <source>
        <dbReference type="Proteomes" id="UP000644660"/>
    </source>
</evidence>
<evidence type="ECO:0000256" key="4">
    <source>
        <dbReference type="ARBA" id="ARBA00022553"/>
    </source>
</evidence>
<protein>
    <recommendedName>
        <fullName evidence="8">Phosphorelay intermediate protein YPD1</fullName>
    </recommendedName>
</protein>
<dbReference type="SUPFAM" id="SSF47226">
    <property type="entry name" value="Histidine-containing phosphotransfer domain, HPT domain"/>
    <property type="match status" value="1"/>
</dbReference>
<feature type="modified residue" description="Phosphohistidine" evidence="9">
    <location>
        <position position="65"/>
    </location>
</feature>
<dbReference type="Pfam" id="PF01627">
    <property type="entry name" value="Hpt"/>
    <property type="match status" value="1"/>
</dbReference>
<dbReference type="Gene3D" id="1.20.120.160">
    <property type="entry name" value="HPT domain"/>
    <property type="match status" value="1"/>
</dbReference>
<comment type="caution">
    <text evidence="12">The sequence shown here is derived from an EMBL/GenBank/DDBJ whole genome shotgun (WGS) entry which is preliminary data.</text>
</comment>
<keyword evidence="5" id="KW-0902">Two-component regulatory system</keyword>
<proteinExistence type="inferred from homology"/>
<dbReference type="InterPro" id="IPR008207">
    <property type="entry name" value="Sig_transdc_His_kin_Hpt_dom"/>
</dbReference>
<reference evidence="12 13" key="1">
    <citation type="submission" date="2020-05" db="EMBL/GenBank/DDBJ databases">
        <authorList>
            <person name="Casaregola S."/>
            <person name="Devillers H."/>
            <person name="Grondin C."/>
        </authorList>
    </citation>
    <scope>NUCLEOTIDE SEQUENCE [LARGE SCALE GENOMIC DNA]</scope>
    <source>
        <strain evidence="12 13">CLIB 1767</strain>
    </source>
</reference>
<evidence type="ECO:0000256" key="7">
    <source>
        <dbReference type="ARBA" id="ARBA00061287"/>
    </source>
</evidence>
<feature type="domain" description="HPt" evidence="11">
    <location>
        <begin position="25"/>
        <end position="121"/>
    </location>
</feature>